<sequence length="113" mass="12147">MAYDEGLAARLRSLLADRPVTEKTMFGGLAFLVDGHMAVAASGRGGLLVRVAADRSAELLERPRTERMVMGGREMTGWLWVAGEPDVDDLDGPELAGWVAEAVAVVETLPPKR</sequence>
<dbReference type="InterPro" id="IPR007076">
    <property type="entry name" value="TfoX_N"/>
</dbReference>
<name>A0A852WAA6_PSEA5</name>
<comment type="caution">
    <text evidence="2">The sequence shown here is derived from an EMBL/GenBank/DDBJ whole genome shotgun (WGS) entry which is preliminary data.</text>
</comment>
<gene>
    <name evidence="2" type="ORF">HDA37_003041</name>
</gene>
<accession>A0A852WAA6</accession>
<keyword evidence="3" id="KW-1185">Reference proteome</keyword>
<feature type="domain" description="TfoX N-terminal" evidence="1">
    <location>
        <begin position="19"/>
        <end position="104"/>
    </location>
</feature>
<dbReference type="RefSeq" id="WP_161152569.1">
    <property type="nucleotide sequence ID" value="NZ_BAAAJZ010000003.1"/>
</dbReference>
<protein>
    <recommendedName>
        <fullName evidence="1">TfoX N-terminal domain-containing protein</fullName>
    </recommendedName>
</protein>
<dbReference type="GeneID" id="98052781"/>
<dbReference type="SUPFAM" id="SSF159894">
    <property type="entry name" value="YgaC/TfoX-N like"/>
    <property type="match status" value="1"/>
</dbReference>
<proteinExistence type="predicted"/>
<evidence type="ECO:0000313" key="3">
    <source>
        <dbReference type="Proteomes" id="UP000549695"/>
    </source>
</evidence>
<dbReference type="Gene3D" id="3.30.1460.30">
    <property type="entry name" value="YgaC/TfoX-N like chaperone"/>
    <property type="match status" value="1"/>
</dbReference>
<dbReference type="EMBL" id="JACCCZ010000001">
    <property type="protein sequence ID" value="NYG02756.1"/>
    <property type="molecule type" value="Genomic_DNA"/>
</dbReference>
<evidence type="ECO:0000313" key="2">
    <source>
        <dbReference type="EMBL" id="NYG02756.1"/>
    </source>
</evidence>
<organism evidence="2 3">
    <name type="scientific">Pseudonocardia alni</name>
    <name type="common">Amycolata alni</name>
    <dbReference type="NCBI Taxonomy" id="33907"/>
    <lineage>
        <taxon>Bacteria</taxon>
        <taxon>Bacillati</taxon>
        <taxon>Actinomycetota</taxon>
        <taxon>Actinomycetes</taxon>
        <taxon>Pseudonocardiales</taxon>
        <taxon>Pseudonocardiaceae</taxon>
        <taxon>Pseudonocardia</taxon>
    </lineage>
</organism>
<dbReference type="AlphaFoldDB" id="A0A852WAA6"/>
<reference evidence="2 3" key="1">
    <citation type="submission" date="2020-07" db="EMBL/GenBank/DDBJ databases">
        <title>Sequencing the genomes of 1000 actinobacteria strains.</title>
        <authorList>
            <person name="Klenk H.-P."/>
        </authorList>
    </citation>
    <scope>NUCLEOTIDE SEQUENCE [LARGE SCALE GENOMIC DNA]</scope>
    <source>
        <strain evidence="2 3">DSM 44749</strain>
    </source>
</reference>
<dbReference type="Proteomes" id="UP000549695">
    <property type="component" value="Unassembled WGS sequence"/>
</dbReference>
<evidence type="ECO:0000259" key="1">
    <source>
        <dbReference type="Pfam" id="PF04993"/>
    </source>
</evidence>
<dbReference type="Pfam" id="PF04993">
    <property type="entry name" value="TfoX_N"/>
    <property type="match status" value="1"/>
</dbReference>